<sequence>MHRDPAAVLTETFGERHEICPDSVLLSAPYFGIVLRCLWDEDLDRDEAVDFLHRAEAALLDDTPALFPPTAYSDRLADNLPTWRSTPCDHEPQIEENEAGFPAFVFRRPSPAGWSRPGS</sequence>
<geneLocation type="plasmid" evidence="1 2">
    <name>unnamed3</name>
</geneLocation>
<accession>A0ABD7D8X7</accession>
<keyword evidence="1" id="KW-0614">Plasmid</keyword>
<evidence type="ECO:0000313" key="2">
    <source>
        <dbReference type="Proteomes" id="UP000623926"/>
    </source>
</evidence>
<dbReference type="Proteomes" id="UP000623926">
    <property type="component" value="Plasmid unnamed3"/>
</dbReference>
<dbReference type="RefSeq" id="WP_205030105.1">
    <property type="nucleotide sequence ID" value="NZ_CP070247.1"/>
</dbReference>
<reference evidence="1 2" key="1">
    <citation type="submission" date="2021-02" db="EMBL/GenBank/DDBJ databases">
        <title>FDA dAtabase for Regulatory Grade micrObial Sequences (FDA-ARGOS): Supporting development and validation of Infectious Disease Dx tests.</title>
        <authorList>
            <person name="Sproer C."/>
            <person name="Gronow S."/>
            <person name="Severitt S."/>
            <person name="Schroder I."/>
            <person name="Tallon L."/>
            <person name="Sadzewicz L."/>
            <person name="Zhao X."/>
            <person name="Boylan J."/>
            <person name="Ott S."/>
            <person name="Bowen H."/>
            <person name="Vavikolanu K."/>
            <person name="Mehta A."/>
            <person name="Aluvathingal J."/>
            <person name="Nadendla S."/>
            <person name="Lowell S."/>
            <person name="Myers T."/>
            <person name="Yan Y."/>
            <person name="Sichtig H."/>
        </authorList>
    </citation>
    <scope>NUCLEOTIDE SEQUENCE [LARGE SCALE GENOMIC DNA]</scope>
    <source>
        <strain evidence="1 2">FDAARGOS_1212</strain>
        <plasmid evidence="1 2">unnamed3</plasmid>
    </source>
</reference>
<proteinExistence type="predicted"/>
<gene>
    <name evidence="1" type="ORF">I6J42_33775</name>
</gene>
<evidence type="ECO:0000313" key="1">
    <source>
        <dbReference type="EMBL" id="QRV39067.1"/>
    </source>
</evidence>
<protein>
    <submittedName>
        <fullName evidence="1">Uncharacterized protein</fullName>
    </submittedName>
</protein>
<dbReference type="EMBL" id="CP070247">
    <property type="protein sequence ID" value="QRV39067.1"/>
    <property type="molecule type" value="Genomic_DNA"/>
</dbReference>
<dbReference type="AlphaFoldDB" id="A0ABD7D8X7"/>
<name>A0ABD7D8X7_9ACTN</name>
<organism evidence="1 2">
    <name type="scientific">Streptomyces californicus</name>
    <dbReference type="NCBI Taxonomy" id="67351"/>
    <lineage>
        <taxon>Bacteria</taxon>
        <taxon>Bacillati</taxon>
        <taxon>Actinomycetota</taxon>
        <taxon>Actinomycetes</taxon>
        <taxon>Kitasatosporales</taxon>
        <taxon>Streptomycetaceae</taxon>
        <taxon>Streptomyces</taxon>
    </lineage>
</organism>